<protein>
    <recommendedName>
        <fullName evidence="12">Peptidase C1A papain C-terminal domain-containing protein</fullName>
    </recommendedName>
</protein>
<evidence type="ECO:0000256" key="2">
    <source>
        <dbReference type="ARBA" id="ARBA00022670"/>
    </source>
</evidence>
<evidence type="ECO:0000256" key="5">
    <source>
        <dbReference type="ARBA" id="ARBA00023145"/>
    </source>
</evidence>
<dbReference type="Gene3D" id="3.90.70.10">
    <property type="entry name" value="Cysteine proteinases"/>
    <property type="match status" value="1"/>
</dbReference>
<keyword evidence="7" id="KW-0732">Signal</keyword>
<reference evidence="10" key="1">
    <citation type="journal article" date="2021" name="Mol. Ecol. Resour.">
        <title>Apolygus lucorum genome provides insights into omnivorousness and mesophyll feeding.</title>
        <authorList>
            <person name="Liu Y."/>
            <person name="Liu H."/>
            <person name="Wang H."/>
            <person name="Huang T."/>
            <person name="Liu B."/>
            <person name="Yang B."/>
            <person name="Yin L."/>
            <person name="Li B."/>
            <person name="Zhang Y."/>
            <person name="Zhang S."/>
            <person name="Jiang F."/>
            <person name="Zhang X."/>
            <person name="Ren Y."/>
            <person name="Wang B."/>
            <person name="Wang S."/>
            <person name="Lu Y."/>
            <person name="Wu K."/>
            <person name="Fan W."/>
            <person name="Wang G."/>
        </authorList>
    </citation>
    <scope>NUCLEOTIDE SEQUENCE</scope>
    <source>
        <strain evidence="10">12Hb</strain>
    </source>
</reference>
<dbReference type="OrthoDB" id="10253408at2759"/>
<dbReference type="PANTHER" id="PTHR12411">
    <property type="entry name" value="CYSTEINE PROTEASE FAMILY C1-RELATED"/>
    <property type="match status" value="1"/>
</dbReference>
<dbReference type="SMART" id="SM00848">
    <property type="entry name" value="Inhibitor_I29"/>
    <property type="match status" value="1"/>
</dbReference>
<keyword evidence="2" id="KW-0645">Protease</keyword>
<evidence type="ECO:0000313" key="10">
    <source>
        <dbReference type="EMBL" id="KAF6215881.1"/>
    </source>
</evidence>
<feature type="domain" description="Peptidase C1A papain C-terminal" evidence="8">
    <location>
        <begin position="110"/>
        <end position="323"/>
    </location>
</feature>
<dbReference type="SMART" id="SM00645">
    <property type="entry name" value="Pept_C1"/>
    <property type="match status" value="1"/>
</dbReference>
<dbReference type="InterPro" id="IPR039417">
    <property type="entry name" value="Peptidase_C1A_papain-like"/>
</dbReference>
<evidence type="ECO:0000259" key="9">
    <source>
        <dbReference type="SMART" id="SM00848"/>
    </source>
</evidence>
<feature type="domain" description="Cathepsin propeptide inhibitor" evidence="9">
    <location>
        <begin position="24"/>
        <end position="84"/>
    </location>
</feature>
<evidence type="ECO:0000256" key="4">
    <source>
        <dbReference type="ARBA" id="ARBA00022807"/>
    </source>
</evidence>
<dbReference type="Pfam" id="PF00112">
    <property type="entry name" value="Peptidase_C1"/>
    <property type="match status" value="1"/>
</dbReference>
<dbReference type="Pfam" id="PF08246">
    <property type="entry name" value="Inhibitor_I29"/>
    <property type="match status" value="1"/>
</dbReference>
<dbReference type="InterPro" id="IPR000169">
    <property type="entry name" value="Pept_cys_AS"/>
</dbReference>
<dbReference type="EMBL" id="WIXP02000001">
    <property type="protein sequence ID" value="KAF6215881.1"/>
    <property type="molecule type" value="Genomic_DNA"/>
</dbReference>
<keyword evidence="4" id="KW-0788">Thiol protease</keyword>
<accession>A0A8S9Y5L7</accession>
<dbReference type="PRINTS" id="PR00705">
    <property type="entry name" value="PAPAIN"/>
</dbReference>
<evidence type="ECO:0000256" key="1">
    <source>
        <dbReference type="ARBA" id="ARBA00008455"/>
    </source>
</evidence>
<evidence type="ECO:0000313" key="11">
    <source>
        <dbReference type="Proteomes" id="UP000466442"/>
    </source>
</evidence>
<dbReference type="GO" id="GO:0006508">
    <property type="term" value="P:proteolysis"/>
    <property type="evidence" value="ECO:0007669"/>
    <property type="project" value="UniProtKB-KW"/>
</dbReference>
<dbReference type="PROSITE" id="PS00139">
    <property type="entry name" value="THIOL_PROTEASE_CYS"/>
    <property type="match status" value="1"/>
</dbReference>
<keyword evidence="6" id="KW-1015">Disulfide bond</keyword>
<gene>
    <name evidence="10" type="ORF">GE061_000216</name>
</gene>
<dbReference type="InterPro" id="IPR013201">
    <property type="entry name" value="Prot_inhib_I29"/>
</dbReference>
<dbReference type="GO" id="GO:0008234">
    <property type="term" value="F:cysteine-type peptidase activity"/>
    <property type="evidence" value="ECO:0007669"/>
    <property type="project" value="UniProtKB-KW"/>
</dbReference>
<dbReference type="FunFam" id="3.90.70.10:FF:000332">
    <property type="entry name" value="Cathepsin L1"/>
    <property type="match status" value="1"/>
</dbReference>
<comment type="caution">
    <text evidence="10">The sequence shown here is derived from an EMBL/GenBank/DDBJ whole genome shotgun (WGS) entry which is preliminary data.</text>
</comment>
<comment type="similarity">
    <text evidence="1">Belongs to the peptidase C1 family.</text>
</comment>
<sequence>MNTILVFASLIGCCLAVSVSVLDWEAYKSLYGKNYEDPEEDAMRKMTYEMNLEKFEAHNARHQQGLESYTMGVNHFSDWSDSEQQNGFNQYDSSPEGVTYVFHEPSGKGLPESVDWREENVVTSVKQQGECGSCWAFASTAAVESHYAIEQGLLVDFSEQQLVDCLQPEKYGCKYGYVNESFVYMTNHRLLTFAEYPYKDQVGECEYDDDFRGLKISGYKRIPKGDEEALQDAVAHVGPVAVSIDYTPLKPYTQGIYVPSKRNTDHGDTHIVLIVGYDTNEDGEEYYIAKNSWGPKWGLQGYFHLKRNAEYNTGVADYAFYPVL</sequence>
<dbReference type="Proteomes" id="UP000466442">
    <property type="component" value="Linkage Group LG1"/>
</dbReference>
<name>A0A8S9Y5L7_APOLU</name>
<evidence type="ECO:0000256" key="3">
    <source>
        <dbReference type="ARBA" id="ARBA00022801"/>
    </source>
</evidence>
<feature type="signal peptide" evidence="7">
    <location>
        <begin position="1"/>
        <end position="16"/>
    </location>
</feature>
<feature type="chain" id="PRO_5035777937" description="Peptidase C1A papain C-terminal domain-containing protein" evidence="7">
    <location>
        <begin position="17"/>
        <end position="324"/>
    </location>
</feature>
<evidence type="ECO:0000259" key="8">
    <source>
        <dbReference type="SMART" id="SM00645"/>
    </source>
</evidence>
<evidence type="ECO:0000256" key="7">
    <source>
        <dbReference type="SAM" id="SignalP"/>
    </source>
</evidence>
<dbReference type="InterPro" id="IPR000668">
    <property type="entry name" value="Peptidase_C1A_C"/>
</dbReference>
<evidence type="ECO:0000256" key="6">
    <source>
        <dbReference type="ARBA" id="ARBA00023157"/>
    </source>
</evidence>
<keyword evidence="11" id="KW-1185">Reference proteome</keyword>
<dbReference type="AlphaFoldDB" id="A0A8S9Y5L7"/>
<organism evidence="10 11">
    <name type="scientific">Apolygus lucorum</name>
    <name type="common">Small green plant bug</name>
    <name type="synonym">Lygocoris lucorum</name>
    <dbReference type="NCBI Taxonomy" id="248454"/>
    <lineage>
        <taxon>Eukaryota</taxon>
        <taxon>Metazoa</taxon>
        <taxon>Ecdysozoa</taxon>
        <taxon>Arthropoda</taxon>
        <taxon>Hexapoda</taxon>
        <taxon>Insecta</taxon>
        <taxon>Pterygota</taxon>
        <taxon>Neoptera</taxon>
        <taxon>Paraneoptera</taxon>
        <taxon>Hemiptera</taxon>
        <taxon>Heteroptera</taxon>
        <taxon>Panheteroptera</taxon>
        <taxon>Cimicomorpha</taxon>
        <taxon>Miridae</taxon>
        <taxon>Mirini</taxon>
        <taxon>Apolygus</taxon>
    </lineage>
</organism>
<proteinExistence type="inferred from homology"/>
<dbReference type="SUPFAM" id="SSF54001">
    <property type="entry name" value="Cysteine proteinases"/>
    <property type="match status" value="1"/>
</dbReference>
<keyword evidence="3" id="KW-0378">Hydrolase</keyword>
<dbReference type="InterPro" id="IPR013128">
    <property type="entry name" value="Peptidase_C1A"/>
</dbReference>
<evidence type="ECO:0008006" key="12">
    <source>
        <dbReference type="Google" id="ProtNLM"/>
    </source>
</evidence>
<dbReference type="InterPro" id="IPR038765">
    <property type="entry name" value="Papain-like_cys_pep_sf"/>
</dbReference>
<keyword evidence="5" id="KW-0865">Zymogen</keyword>
<dbReference type="CDD" id="cd02248">
    <property type="entry name" value="Peptidase_C1A"/>
    <property type="match status" value="1"/>
</dbReference>